<protein>
    <recommendedName>
        <fullName evidence="2">DUF8035 domain-containing protein</fullName>
    </recommendedName>
</protein>
<feature type="region of interest" description="Disordered" evidence="1">
    <location>
        <begin position="64"/>
        <end position="84"/>
    </location>
</feature>
<feature type="region of interest" description="Disordered" evidence="1">
    <location>
        <begin position="1"/>
        <end position="20"/>
    </location>
</feature>
<feature type="compositionally biased region" description="Basic and acidic residues" evidence="1">
    <location>
        <begin position="616"/>
        <end position="630"/>
    </location>
</feature>
<dbReference type="PANTHER" id="PTHR42081:SF1">
    <property type="entry name" value="ZINC FINGER PROTEIN DHHC DOMAIN CONTAINING PROTEIN"/>
    <property type="match status" value="1"/>
</dbReference>
<feature type="compositionally biased region" description="Basic and acidic residues" evidence="1">
    <location>
        <begin position="424"/>
        <end position="452"/>
    </location>
</feature>
<feature type="compositionally biased region" description="Basic and acidic residues" evidence="1">
    <location>
        <begin position="482"/>
        <end position="512"/>
    </location>
</feature>
<evidence type="ECO:0000259" key="2">
    <source>
        <dbReference type="Pfam" id="PF26118"/>
    </source>
</evidence>
<dbReference type="InterPro" id="IPR058348">
    <property type="entry name" value="DUF8035"/>
</dbReference>
<proteinExistence type="predicted"/>
<reference evidence="3" key="2">
    <citation type="submission" date="2025-08" db="UniProtKB">
        <authorList>
            <consortium name="RefSeq"/>
        </authorList>
    </citation>
    <scope>IDENTIFICATION</scope>
</reference>
<dbReference type="RefSeq" id="XP_059600909.1">
    <property type="nucleotide sequence ID" value="XM_059748427.1"/>
</dbReference>
<dbReference type="Pfam" id="PF26118">
    <property type="entry name" value="DUF8035"/>
    <property type="match status" value="1"/>
</dbReference>
<evidence type="ECO:0000256" key="1">
    <source>
        <dbReference type="SAM" id="MobiDB-lite"/>
    </source>
</evidence>
<feature type="compositionally biased region" description="Basic residues" evidence="1">
    <location>
        <begin position="472"/>
        <end position="481"/>
    </location>
</feature>
<dbReference type="PANTHER" id="PTHR42081">
    <property type="entry name" value="ZINC FINGER PROTEIN DHHC DOMAIN CONTAINING PROTEIN"/>
    <property type="match status" value="1"/>
</dbReference>
<reference evidence="3" key="1">
    <citation type="submission" date="2025-02" db="EMBL/GenBank/DDBJ databases">
        <authorList>
            <consortium name="NCBI Genome Project"/>
        </authorList>
    </citation>
    <scope>NUCLEOTIDE SEQUENCE</scope>
</reference>
<feature type="compositionally biased region" description="Basic and acidic residues" evidence="1">
    <location>
        <begin position="171"/>
        <end position="180"/>
    </location>
</feature>
<feature type="compositionally biased region" description="Basic and acidic residues" evidence="1">
    <location>
        <begin position="340"/>
        <end position="355"/>
    </location>
</feature>
<feature type="compositionally biased region" description="Basic residues" evidence="1">
    <location>
        <begin position="410"/>
        <end position="423"/>
    </location>
</feature>
<sequence length="819" mass="92981">MGPAARYRPMSPSGSRMIDPMRASTGTVQLSASYDPYHLSAGRPPYPGYHADVNYASSYEPRLVREPRLEAQPISSTTYRDPGHSTKLRTEYAIRPRVRSSTMSAVDPRYSSGRYDTPASPLSRASPVIVPGHQRTPSPRRDHDRYVVPASSHRPHRRHHLSHTDYASDTGHLDPHEGASRSRVPHGGYPVYEHSPRLRYPPTGGLRKGEDIDDYDAYSYTNASEQMEKDSLARLRYERGAYPRNRPLSLTGLDDPHLLPRKESRAVGPPPSQRGFDKLDQGSRVRRSTHGSADSDVDLASARRRSWQRAPVSLHQDVDEGYSSYRDEYDPGHHRRHRRHDDDTSSRHSYDDRASRRTSAKSAVAASGSSTGLGTAVLASGYSDDFDYDLSPRPDRHRSRDRSARDPEYRRHHSRSRRPSRRRSGSESDEHTSDEDLKKYRREPSAHRKPDGSDVSASGSERLSPYLTVDRARRRRSHSRHRSEDLPRLKEADASRPDELKKSEQATSKEQDPPAPKGILKPPREKFPEEPNPVREGVAPLKDAHKKGIPPGARWTKIDRRLVNPAALELGRERYEERAEYVIVLRVLTKEEIQAYAVKTQEIRDARWQEIIKERRRRREEDRRHGRRVDSSSSDDEDEDDENATPLAIEVPIRRNDLDARAIKHVKQLQLEAFELQLVLRHVVYTVQSKYAKCLWQCATSQNRERKEIKETPNGLLTPSQPWLHFVLPEPPSSVADPTFSARVQGNLQTRQTSPTSSFMSCVTLLLSSGLGIILSVPRVALRSSLFALFVLFCSDGSSTVYLLCGVATCTKHVESDWK</sequence>
<accession>A0AAJ8BNG8</accession>
<feature type="compositionally biased region" description="Basic and acidic residues" evidence="1">
    <location>
        <begin position="254"/>
        <end position="265"/>
    </location>
</feature>
<feature type="region of interest" description="Disordered" evidence="1">
    <location>
        <begin position="616"/>
        <end position="647"/>
    </location>
</feature>
<feature type="region of interest" description="Disordered" evidence="1">
    <location>
        <begin position="244"/>
        <end position="552"/>
    </location>
</feature>
<dbReference type="KEGG" id="ang:An07g04700"/>
<dbReference type="GeneID" id="4981737"/>
<gene>
    <name evidence="3" type="ORF">An07g04700</name>
</gene>
<evidence type="ECO:0000313" key="3">
    <source>
        <dbReference type="RefSeq" id="XP_059600909.1"/>
    </source>
</evidence>
<feature type="compositionally biased region" description="Basic and acidic residues" evidence="1">
    <location>
        <begin position="522"/>
        <end position="533"/>
    </location>
</feature>
<feature type="domain" description="DUF8035" evidence="2">
    <location>
        <begin position="553"/>
        <end position="606"/>
    </location>
</feature>
<feature type="compositionally biased region" description="Low complexity" evidence="1">
    <location>
        <begin position="360"/>
        <end position="378"/>
    </location>
</feature>
<dbReference type="AlphaFoldDB" id="A0AAJ8BNG8"/>
<name>A0AAJ8BNG8_ASPNG</name>
<feature type="region of interest" description="Disordered" evidence="1">
    <location>
        <begin position="103"/>
        <end position="212"/>
    </location>
</feature>
<organism evidence="3">
    <name type="scientific">Aspergillus niger</name>
    <dbReference type="NCBI Taxonomy" id="5061"/>
    <lineage>
        <taxon>Eukaryota</taxon>
        <taxon>Fungi</taxon>
        <taxon>Dikarya</taxon>
        <taxon>Ascomycota</taxon>
        <taxon>Pezizomycotina</taxon>
        <taxon>Eurotiomycetes</taxon>
        <taxon>Eurotiomycetidae</taxon>
        <taxon>Eurotiales</taxon>
        <taxon>Aspergillaceae</taxon>
        <taxon>Aspergillus</taxon>
        <taxon>Aspergillus subgen. Circumdati</taxon>
    </lineage>
</organism>
<feature type="compositionally biased region" description="Acidic residues" evidence="1">
    <location>
        <begin position="633"/>
        <end position="643"/>
    </location>
</feature>